<organism evidence="1 2">
    <name type="scientific">Portunus trituberculatus</name>
    <name type="common">Swimming crab</name>
    <name type="synonym">Neptunus trituberculatus</name>
    <dbReference type="NCBI Taxonomy" id="210409"/>
    <lineage>
        <taxon>Eukaryota</taxon>
        <taxon>Metazoa</taxon>
        <taxon>Ecdysozoa</taxon>
        <taxon>Arthropoda</taxon>
        <taxon>Crustacea</taxon>
        <taxon>Multicrustacea</taxon>
        <taxon>Malacostraca</taxon>
        <taxon>Eumalacostraca</taxon>
        <taxon>Eucarida</taxon>
        <taxon>Decapoda</taxon>
        <taxon>Pleocyemata</taxon>
        <taxon>Brachyura</taxon>
        <taxon>Eubrachyura</taxon>
        <taxon>Portunoidea</taxon>
        <taxon>Portunidae</taxon>
        <taxon>Portuninae</taxon>
        <taxon>Portunus</taxon>
    </lineage>
</organism>
<sequence>MRQDLTGSHFILRMTRHDSLYIVLPVLQGRVVCVQDDVTGGASVCGGTGAGMPPIPDLKGHWIELLLSLDHLTPTMPQTKTPPHQPQSFHMSTC</sequence>
<dbReference type="AlphaFoldDB" id="A0A5B7DU19"/>
<protein>
    <submittedName>
        <fullName evidence="1">Uncharacterized protein</fullName>
    </submittedName>
</protein>
<reference evidence="1 2" key="1">
    <citation type="submission" date="2019-05" db="EMBL/GenBank/DDBJ databases">
        <title>Another draft genome of Portunus trituberculatus and its Hox gene families provides insights of decapod evolution.</title>
        <authorList>
            <person name="Jeong J.-H."/>
            <person name="Song I."/>
            <person name="Kim S."/>
            <person name="Choi T."/>
            <person name="Kim D."/>
            <person name="Ryu S."/>
            <person name="Kim W."/>
        </authorList>
    </citation>
    <scope>NUCLEOTIDE SEQUENCE [LARGE SCALE GENOMIC DNA]</scope>
    <source>
        <tissue evidence="1">Muscle</tissue>
    </source>
</reference>
<dbReference type="Proteomes" id="UP000324222">
    <property type="component" value="Unassembled WGS sequence"/>
</dbReference>
<dbReference type="EMBL" id="VSRR010001423">
    <property type="protein sequence ID" value="MPC25152.1"/>
    <property type="molecule type" value="Genomic_DNA"/>
</dbReference>
<evidence type="ECO:0000313" key="1">
    <source>
        <dbReference type="EMBL" id="MPC25152.1"/>
    </source>
</evidence>
<gene>
    <name evidence="1" type="ORF">E2C01_018254</name>
</gene>
<comment type="caution">
    <text evidence="1">The sequence shown here is derived from an EMBL/GenBank/DDBJ whole genome shotgun (WGS) entry which is preliminary data.</text>
</comment>
<keyword evidence="2" id="KW-1185">Reference proteome</keyword>
<name>A0A5B7DU19_PORTR</name>
<accession>A0A5B7DU19</accession>
<proteinExistence type="predicted"/>
<evidence type="ECO:0000313" key="2">
    <source>
        <dbReference type="Proteomes" id="UP000324222"/>
    </source>
</evidence>